<keyword evidence="1" id="KW-1133">Transmembrane helix</keyword>
<dbReference type="InterPro" id="IPR000160">
    <property type="entry name" value="GGDEF_dom"/>
</dbReference>
<organism evidence="3 4">
    <name type="scientific">Tsukamurella sputi</name>
    <dbReference type="NCBI Taxonomy" id="2591848"/>
    <lineage>
        <taxon>Bacteria</taxon>
        <taxon>Bacillati</taxon>
        <taxon>Actinomycetota</taxon>
        <taxon>Actinomycetes</taxon>
        <taxon>Mycobacteriales</taxon>
        <taxon>Tsukamurellaceae</taxon>
        <taxon>Tsukamurella</taxon>
    </lineage>
</organism>
<protein>
    <submittedName>
        <fullName evidence="3">GGDEF domain-containing protein</fullName>
    </submittedName>
</protein>
<dbReference type="SMART" id="SM00267">
    <property type="entry name" value="GGDEF"/>
    <property type="match status" value="1"/>
</dbReference>
<dbReference type="SUPFAM" id="SSF55073">
    <property type="entry name" value="Nucleotide cyclase"/>
    <property type="match status" value="1"/>
</dbReference>
<evidence type="ECO:0000259" key="2">
    <source>
        <dbReference type="PROSITE" id="PS50887"/>
    </source>
</evidence>
<name>A0A5C5RUF2_9ACTN</name>
<dbReference type="PROSITE" id="PS50887">
    <property type="entry name" value="GGDEF"/>
    <property type="match status" value="1"/>
</dbReference>
<dbReference type="InterPro" id="IPR050469">
    <property type="entry name" value="Diguanylate_Cyclase"/>
</dbReference>
<feature type="transmembrane region" description="Helical" evidence="1">
    <location>
        <begin position="20"/>
        <end position="39"/>
    </location>
</feature>
<dbReference type="Proteomes" id="UP000319792">
    <property type="component" value="Unassembled WGS sequence"/>
</dbReference>
<evidence type="ECO:0000313" key="4">
    <source>
        <dbReference type="Proteomes" id="UP000319792"/>
    </source>
</evidence>
<comment type="caution">
    <text evidence="3">The sequence shown here is derived from an EMBL/GenBank/DDBJ whole genome shotgun (WGS) entry which is preliminary data.</text>
</comment>
<feature type="transmembrane region" description="Helical" evidence="1">
    <location>
        <begin position="123"/>
        <end position="141"/>
    </location>
</feature>
<dbReference type="InterPro" id="IPR029787">
    <property type="entry name" value="Nucleotide_cyclase"/>
</dbReference>
<feature type="transmembrane region" description="Helical" evidence="1">
    <location>
        <begin position="94"/>
        <end position="111"/>
    </location>
</feature>
<feature type="transmembrane region" description="Helical" evidence="1">
    <location>
        <begin position="147"/>
        <end position="169"/>
    </location>
</feature>
<reference evidence="3 4" key="1">
    <citation type="submission" date="2019-06" db="EMBL/GenBank/DDBJ databases">
        <authorList>
            <person name="Teng J.L.L."/>
            <person name="Lee H.H."/>
            <person name="Lau S.K.P."/>
            <person name="Woo P.C.Y."/>
        </authorList>
    </citation>
    <scope>NUCLEOTIDE SEQUENCE [LARGE SCALE GENOMIC DNA]</scope>
    <source>
        <strain evidence="3 4">HKU70</strain>
    </source>
</reference>
<sequence length="410" mass="42606">MIERSAGATVKKSPYLDDEAAGAVAALSHWVGYVGTTWWRGGPDYRERIEYFTNRTLLRGFRSVVSVCALLLGAMSAALLFVDMGGSVSTSPDTARLIRAAGAAVGLFWAVRWQVGAVPSERCAGAFVLTSTMSIVAVSWADVELMAGVAGLSAIALVATFTAFMLSPLHLVAQSAVSAGALVLFVPPLVVEYGWVMTAIKFAMLAVVTVGVPACVQIGIAFLSQDAADSDSDPLTGVLNRRGFRRGCHRGILQHAAGRRRVPVAVMVVDVNDFKTVNDALGHDTGDAVLVRVAAVLRDVVPTAVVARIGGDEFAVALAGALAVDHASIADTLQREIGKVTVVEGAAVTASIGVALGTVRVDDRDGVELLLAEADEAMYRAKRAAHGEAVVTELRSPGEAGPASLAGGED</sequence>
<dbReference type="GO" id="GO:0043709">
    <property type="term" value="P:cell adhesion involved in single-species biofilm formation"/>
    <property type="evidence" value="ECO:0007669"/>
    <property type="project" value="TreeGrafter"/>
</dbReference>
<dbReference type="InterPro" id="IPR043128">
    <property type="entry name" value="Rev_trsase/Diguanyl_cyclase"/>
</dbReference>
<dbReference type="Gene3D" id="3.30.70.270">
    <property type="match status" value="1"/>
</dbReference>
<reference evidence="3 4" key="2">
    <citation type="submission" date="2019-08" db="EMBL/GenBank/DDBJ databases">
        <title>Tsukamurella conjunctivitidis sp. nov., Tsukamurella assacharolytica sp. nov. and Tsukamurella sputae sp. nov. isolated from patients with conjunctivitis, bacteraemia (lymphoma) and respiratory infection (sputum) in Hong Kong.</title>
        <authorList>
            <person name="Fok K.M.N."/>
            <person name="Fong J.Y.H."/>
        </authorList>
    </citation>
    <scope>NUCLEOTIDE SEQUENCE [LARGE SCALE GENOMIC DNA]</scope>
    <source>
        <strain evidence="3 4">HKU70</strain>
    </source>
</reference>
<dbReference type="AlphaFoldDB" id="A0A5C5RUF2"/>
<evidence type="ECO:0000313" key="3">
    <source>
        <dbReference type="EMBL" id="TWS26123.1"/>
    </source>
</evidence>
<dbReference type="PANTHER" id="PTHR45138">
    <property type="entry name" value="REGULATORY COMPONENTS OF SENSORY TRANSDUCTION SYSTEM"/>
    <property type="match status" value="1"/>
</dbReference>
<evidence type="ECO:0000256" key="1">
    <source>
        <dbReference type="SAM" id="Phobius"/>
    </source>
</evidence>
<keyword evidence="1" id="KW-0472">Membrane</keyword>
<feature type="transmembrane region" description="Helical" evidence="1">
    <location>
        <begin position="60"/>
        <end position="82"/>
    </location>
</feature>
<dbReference type="GO" id="GO:0005886">
    <property type="term" value="C:plasma membrane"/>
    <property type="evidence" value="ECO:0007669"/>
    <property type="project" value="TreeGrafter"/>
</dbReference>
<dbReference type="GO" id="GO:1902201">
    <property type="term" value="P:negative regulation of bacterial-type flagellum-dependent cell motility"/>
    <property type="evidence" value="ECO:0007669"/>
    <property type="project" value="TreeGrafter"/>
</dbReference>
<dbReference type="Pfam" id="PF00990">
    <property type="entry name" value="GGDEF"/>
    <property type="match status" value="1"/>
</dbReference>
<dbReference type="NCBIfam" id="TIGR00254">
    <property type="entry name" value="GGDEF"/>
    <property type="match status" value="1"/>
</dbReference>
<keyword evidence="1" id="KW-0812">Transmembrane</keyword>
<feature type="transmembrane region" description="Helical" evidence="1">
    <location>
        <begin position="176"/>
        <end position="196"/>
    </location>
</feature>
<keyword evidence="4" id="KW-1185">Reference proteome</keyword>
<dbReference type="EMBL" id="VIGV01000001">
    <property type="protein sequence ID" value="TWS26123.1"/>
    <property type="molecule type" value="Genomic_DNA"/>
</dbReference>
<feature type="domain" description="GGDEF" evidence="2">
    <location>
        <begin position="262"/>
        <end position="394"/>
    </location>
</feature>
<proteinExistence type="predicted"/>
<accession>A0A5C5RUF2</accession>
<feature type="transmembrane region" description="Helical" evidence="1">
    <location>
        <begin position="202"/>
        <end position="223"/>
    </location>
</feature>
<dbReference type="PANTHER" id="PTHR45138:SF9">
    <property type="entry name" value="DIGUANYLATE CYCLASE DGCM-RELATED"/>
    <property type="match status" value="1"/>
</dbReference>
<dbReference type="GO" id="GO:0052621">
    <property type="term" value="F:diguanylate cyclase activity"/>
    <property type="evidence" value="ECO:0007669"/>
    <property type="project" value="TreeGrafter"/>
</dbReference>
<gene>
    <name evidence="3" type="ORF">FK268_02425</name>
</gene>
<dbReference type="CDD" id="cd01949">
    <property type="entry name" value="GGDEF"/>
    <property type="match status" value="1"/>
</dbReference>